<dbReference type="Proteomes" id="UP001059824">
    <property type="component" value="Chromosome"/>
</dbReference>
<dbReference type="Pfam" id="PF04024">
    <property type="entry name" value="PspC"/>
    <property type="match status" value="1"/>
</dbReference>
<feature type="transmembrane region" description="Helical" evidence="6">
    <location>
        <begin position="34"/>
        <end position="58"/>
    </location>
</feature>
<keyword evidence="4 6" id="KW-1133">Transmembrane helix</keyword>
<evidence type="ECO:0000313" key="8">
    <source>
        <dbReference type="EMBL" id="QHN42647.1"/>
    </source>
</evidence>
<keyword evidence="5 6" id="KW-0472">Membrane</keyword>
<gene>
    <name evidence="8" type="ORF">GII36_02135</name>
</gene>
<dbReference type="PANTHER" id="PTHR33885:SF3">
    <property type="entry name" value="PHAGE SHOCK PROTEIN C"/>
    <property type="match status" value="1"/>
</dbReference>
<dbReference type="RefSeq" id="WP_260764105.1">
    <property type="nucleotide sequence ID" value="NZ_CP045921.1"/>
</dbReference>
<evidence type="ECO:0000256" key="6">
    <source>
        <dbReference type="SAM" id="Phobius"/>
    </source>
</evidence>
<evidence type="ECO:0000256" key="3">
    <source>
        <dbReference type="ARBA" id="ARBA00022692"/>
    </source>
</evidence>
<accession>A0A857MT91</accession>
<keyword evidence="3 6" id="KW-0812">Transmembrane</keyword>
<dbReference type="InterPro" id="IPR052027">
    <property type="entry name" value="PspC"/>
</dbReference>
<dbReference type="GO" id="GO:0005886">
    <property type="term" value="C:plasma membrane"/>
    <property type="evidence" value="ECO:0007669"/>
    <property type="project" value="UniProtKB-SubCell"/>
</dbReference>
<name>A0A857MT91_9BACT</name>
<feature type="domain" description="Phage shock protein PspC N-terminal" evidence="7">
    <location>
        <begin position="3"/>
        <end position="60"/>
    </location>
</feature>
<protein>
    <submittedName>
        <fullName evidence="8">PspC domain-containing protein</fullName>
    </submittedName>
</protein>
<evidence type="ECO:0000256" key="4">
    <source>
        <dbReference type="ARBA" id="ARBA00022989"/>
    </source>
</evidence>
<dbReference type="AlphaFoldDB" id="A0A857MT91"/>
<dbReference type="PANTHER" id="PTHR33885">
    <property type="entry name" value="PHAGE SHOCK PROTEIN C"/>
    <property type="match status" value="1"/>
</dbReference>
<organism evidence="8 9">
    <name type="scientific">Candidatus Mycosynbacter amalyticus</name>
    <dbReference type="NCBI Taxonomy" id="2665156"/>
    <lineage>
        <taxon>Bacteria</taxon>
        <taxon>Candidatus Saccharimonadota</taxon>
        <taxon>Candidatus Saccharimonadota incertae sedis</taxon>
        <taxon>Candidatus Mycosynbacter</taxon>
    </lineage>
</organism>
<keyword evidence="2" id="KW-1003">Cell membrane</keyword>
<comment type="subcellular location">
    <subcellularLocation>
        <location evidence="1">Cell membrane</location>
        <topology evidence="1">Single-pass membrane protein</topology>
    </subcellularLocation>
</comment>
<evidence type="ECO:0000256" key="1">
    <source>
        <dbReference type="ARBA" id="ARBA00004162"/>
    </source>
</evidence>
<proteinExistence type="predicted"/>
<dbReference type="InterPro" id="IPR007168">
    <property type="entry name" value="Phageshock_PspC_N"/>
</dbReference>
<dbReference type="EMBL" id="CP045921">
    <property type="protein sequence ID" value="QHN42647.1"/>
    <property type="molecule type" value="Genomic_DNA"/>
</dbReference>
<evidence type="ECO:0000259" key="7">
    <source>
        <dbReference type="Pfam" id="PF04024"/>
    </source>
</evidence>
<evidence type="ECO:0000313" key="9">
    <source>
        <dbReference type="Proteomes" id="UP001059824"/>
    </source>
</evidence>
<evidence type="ECO:0000256" key="5">
    <source>
        <dbReference type="ARBA" id="ARBA00023136"/>
    </source>
</evidence>
<keyword evidence="9" id="KW-1185">Reference proteome</keyword>
<reference evidence="8" key="1">
    <citation type="journal article" date="2021" name="Nat. Microbiol.">
        <title>Cocultivation of an ultrasmall environmental parasitic bacterium with lytic ability against bacteria associated with wastewater foams.</title>
        <authorList>
            <person name="Batinovic S."/>
            <person name="Rose J.J.A."/>
            <person name="Ratcliffe J."/>
            <person name="Seviour R.J."/>
            <person name="Petrovski S."/>
        </authorList>
    </citation>
    <scope>NUCLEOTIDE SEQUENCE</scope>
    <source>
        <strain evidence="8">JR1</strain>
    </source>
</reference>
<sequence length="70" mass="7708">MTKRLYRSAQDRKIAGVCAGIAEYFNIDPTIIRVIAVLLLLPGGLPGFLPYIILWIVVPTAPVTTQPRSE</sequence>
<evidence type="ECO:0000256" key="2">
    <source>
        <dbReference type="ARBA" id="ARBA00022475"/>
    </source>
</evidence>
<dbReference type="KEGG" id="mama:GII36_02135"/>